<dbReference type="InterPro" id="IPR002083">
    <property type="entry name" value="MATH/TRAF_dom"/>
</dbReference>
<dbReference type="CDD" id="cd18280">
    <property type="entry name" value="BTB_POZ_BPM_plant"/>
    <property type="match status" value="1"/>
</dbReference>
<evidence type="ECO:0000313" key="6">
    <source>
        <dbReference type="Proteomes" id="UP001497457"/>
    </source>
</evidence>
<dbReference type="Proteomes" id="UP001497457">
    <property type="component" value="Chromosome 14rd"/>
</dbReference>
<accession>A0ABC8XFY6</accession>
<dbReference type="InterPro" id="IPR000210">
    <property type="entry name" value="BTB/POZ_dom"/>
</dbReference>
<dbReference type="Gene3D" id="1.25.40.420">
    <property type="match status" value="1"/>
</dbReference>
<gene>
    <name evidence="5" type="ORF">URODEC1_LOCUS23120</name>
</gene>
<comment type="similarity">
    <text evidence="2">Belongs to the Tdpoz family.</text>
</comment>
<dbReference type="Pfam" id="PF22486">
    <property type="entry name" value="MATH_2"/>
    <property type="match status" value="1"/>
</dbReference>
<evidence type="ECO:0000313" key="5">
    <source>
        <dbReference type="EMBL" id="CAL4925034.1"/>
    </source>
</evidence>
<sequence length="350" mass="38904">MSSSKAGVSGDLSRSASAIVAHSARGYHILKIDGYSLTKNLPTGECIKSVPFAIGGHHWYITYYPNGVDSGTAAYIGMYLHLDEDVAKPVRAQYQFRFANNAVEDPVEFDEKDSFDSHSGWGYTMFAKRVELEGSEHMKDDSFSVRCDILVISEFSAEDTSPAFVEVPPSDMHRHLDNLLWTGRGADVVFNVAGATFTAHRWMLAARSPVFNAELFGMMKEGDTGAVVHIHDMDPRVFKALLSFIYTDLFPDMTDEEDGDAMVQHLLVAADRYGMERLKLICEGKLCKYIDVDSVATILTLAEQHHCHGLKKACFGFLKSPDNLRAFVASDSFQHLNTSCPSIIKELLIR</sequence>
<dbReference type="PANTHER" id="PTHR26379:SF274">
    <property type="entry name" value="SPECKLE-TYPE POZ PROTEIN"/>
    <property type="match status" value="1"/>
</dbReference>
<proteinExistence type="inferred from homology"/>
<dbReference type="PROSITE" id="PS50144">
    <property type="entry name" value="MATH"/>
    <property type="match status" value="1"/>
</dbReference>
<dbReference type="PANTHER" id="PTHR26379">
    <property type="entry name" value="BTB/POZ AND MATH DOMAIN-CONTAINING PROTEIN 1"/>
    <property type="match status" value="1"/>
</dbReference>
<evidence type="ECO:0000259" key="3">
    <source>
        <dbReference type="PROSITE" id="PS50097"/>
    </source>
</evidence>
<dbReference type="EMBL" id="OZ075124">
    <property type="protein sequence ID" value="CAL4925034.1"/>
    <property type="molecule type" value="Genomic_DNA"/>
</dbReference>
<comment type="pathway">
    <text evidence="1">Protein modification; protein ubiquitination.</text>
</comment>
<evidence type="ECO:0000259" key="4">
    <source>
        <dbReference type="PROSITE" id="PS50144"/>
    </source>
</evidence>
<dbReference type="SMART" id="SM00225">
    <property type="entry name" value="BTB"/>
    <property type="match status" value="1"/>
</dbReference>
<organism evidence="5 6">
    <name type="scientific">Urochloa decumbens</name>
    <dbReference type="NCBI Taxonomy" id="240449"/>
    <lineage>
        <taxon>Eukaryota</taxon>
        <taxon>Viridiplantae</taxon>
        <taxon>Streptophyta</taxon>
        <taxon>Embryophyta</taxon>
        <taxon>Tracheophyta</taxon>
        <taxon>Spermatophyta</taxon>
        <taxon>Magnoliopsida</taxon>
        <taxon>Liliopsida</taxon>
        <taxon>Poales</taxon>
        <taxon>Poaceae</taxon>
        <taxon>PACMAD clade</taxon>
        <taxon>Panicoideae</taxon>
        <taxon>Panicodae</taxon>
        <taxon>Paniceae</taxon>
        <taxon>Melinidinae</taxon>
        <taxon>Urochloa</taxon>
    </lineage>
</organism>
<dbReference type="InterPro" id="IPR008974">
    <property type="entry name" value="TRAF-like"/>
</dbReference>
<dbReference type="AlphaFoldDB" id="A0ABC8XFY6"/>
<dbReference type="SUPFAM" id="SSF54695">
    <property type="entry name" value="POZ domain"/>
    <property type="match status" value="1"/>
</dbReference>
<name>A0ABC8XFY6_9POAL</name>
<evidence type="ECO:0000256" key="2">
    <source>
        <dbReference type="ARBA" id="ARBA00010846"/>
    </source>
</evidence>
<dbReference type="Gene3D" id="3.30.710.10">
    <property type="entry name" value="Potassium Channel Kv1.1, Chain A"/>
    <property type="match status" value="1"/>
</dbReference>
<evidence type="ECO:0000256" key="1">
    <source>
        <dbReference type="ARBA" id="ARBA00004906"/>
    </source>
</evidence>
<feature type="domain" description="MATH" evidence="4">
    <location>
        <begin position="25"/>
        <end position="149"/>
    </location>
</feature>
<dbReference type="InterPro" id="IPR056423">
    <property type="entry name" value="BACK_BPM_SPOP"/>
</dbReference>
<dbReference type="PROSITE" id="PS50097">
    <property type="entry name" value="BTB"/>
    <property type="match status" value="1"/>
</dbReference>
<dbReference type="Gene3D" id="2.60.210.10">
    <property type="entry name" value="Apoptosis, Tumor Necrosis Factor Receptor Associated Protein 2, Chain A"/>
    <property type="match status" value="1"/>
</dbReference>
<reference evidence="5" key="1">
    <citation type="submission" date="2024-10" db="EMBL/GenBank/DDBJ databases">
        <authorList>
            <person name="Ryan C."/>
        </authorList>
    </citation>
    <scope>NUCLEOTIDE SEQUENCE [LARGE SCALE GENOMIC DNA]</scope>
</reference>
<dbReference type="InterPro" id="IPR011333">
    <property type="entry name" value="SKP1/BTB/POZ_sf"/>
</dbReference>
<keyword evidence="6" id="KW-1185">Reference proteome</keyword>
<protein>
    <submittedName>
        <fullName evidence="5">Uncharacterized protein</fullName>
    </submittedName>
</protein>
<feature type="domain" description="BTB" evidence="3">
    <location>
        <begin position="186"/>
        <end position="248"/>
    </location>
</feature>
<dbReference type="InterPro" id="IPR045005">
    <property type="entry name" value="BPM1-6"/>
</dbReference>
<dbReference type="SUPFAM" id="SSF49599">
    <property type="entry name" value="TRAF domain-like"/>
    <property type="match status" value="1"/>
</dbReference>
<dbReference type="CDD" id="cd00121">
    <property type="entry name" value="MATH"/>
    <property type="match status" value="1"/>
</dbReference>
<dbReference type="Pfam" id="PF00651">
    <property type="entry name" value="BTB"/>
    <property type="match status" value="1"/>
</dbReference>
<dbReference type="Pfam" id="PF24570">
    <property type="entry name" value="BACK_BPM_SPOP"/>
    <property type="match status" value="1"/>
</dbReference>